<dbReference type="NCBIfam" id="NF033542">
    <property type="entry name" value="transpos_IS110"/>
    <property type="match status" value="1"/>
</dbReference>
<dbReference type="GO" id="GO:0006313">
    <property type="term" value="P:DNA transposition"/>
    <property type="evidence" value="ECO:0007669"/>
    <property type="project" value="InterPro"/>
</dbReference>
<dbReference type="AlphaFoldDB" id="A0AAP2Z960"/>
<feature type="domain" description="Transposase IS116/IS110/IS902 C-terminal" evidence="3">
    <location>
        <begin position="208"/>
        <end position="293"/>
    </location>
</feature>
<dbReference type="InterPro" id="IPR002525">
    <property type="entry name" value="Transp_IS110-like_N"/>
</dbReference>
<evidence type="ECO:0000259" key="2">
    <source>
        <dbReference type="Pfam" id="PF01548"/>
    </source>
</evidence>
<gene>
    <name evidence="4" type="ORF">OB919_11700</name>
</gene>
<evidence type="ECO:0000259" key="3">
    <source>
        <dbReference type="Pfam" id="PF02371"/>
    </source>
</evidence>
<reference evidence="4 5" key="1">
    <citation type="submission" date="2022-09" db="EMBL/GenBank/DDBJ databases">
        <title>Enrichment on poylsaccharides allowed isolation of novel metabolic and taxonomic groups of Haloarchaea.</title>
        <authorList>
            <person name="Sorokin D.Y."/>
            <person name="Elcheninov A.G."/>
            <person name="Khizhniak T.V."/>
            <person name="Kolganova T.V."/>
            <person name="Kublanov I.V."/>
        </authorList>
    </citation>
    <scope>NUCLEOTIDE SEQUENCE [LARGE SCALE GENOMIC DNA]</scope>
    <source>
        <strain evidence="4 5">AArc-curdl1</strain>
    </source>
</reference>
<dbReference type="PANTHER" id="PTHR33055:SF13">
    <property type="entry name" value="TRANSPOSASE"/>
    <property type="match status" value="1"/>
</dbReference>
<dbReference type="Pfam" id="PF02371">
    <property type="entry name" value="Transposase_20"/>
    <property type="match status" value="1"/>
</dbReference>
<dbReference type="Proteomes" id="UP001321047">
    <property type="component" value="Unassembled WGS sequence"/>
</dbReference>
<dbReference type="RefSeq" id="WP_342808972.1">
    <property type="nucleotide sequence ID" value="NZ_JAOPJZ010000008.1"/>
</dbReference>
<evidence type="ECO:0000256" key="1">
    <source>
        <dbReference type="SAM" id="Coils"/>
    </source>
</evidence>
<feature type="domain" description="Transposase IS110-like N-terminal" evidence="2">
    <location>
        <begin position="3"/>
        <end position="147"/>
    </location>
</feature>
<feature type="coiled-coil region" evidence="1">
    <location>
        <begin position="177"/>
        <end position="204"/>
    </location>
</feature>
<name>A0AAP2Z960_9EURY</name>
<dbReference type="PANTHER" id="PTHR33055">
    <property type="entry name" value="TRANSPOSASE FOR INSERTION SEQUENCE ELEMENT IS1111A"/>
    <property type="match status" value="1"/>
</dbReference>
<protein>
    <submittedName>
        <fullName evidence="4">IS110 family transposase</fullName>
    </submittedName>
</protein>
<evidence type="ECO:0000313" key="4">
    <source>
        <dbReference type="EMBL" id="MCU4752643.1"/>
    </source>
</evidence>
<evidence type="ECO:0000313" key="5">
    <source>
        <dbReference type="Proteomes" id="UP001321047"/>
    </source>
</evidence>
<dbReference type="GO" id="GO:0003677">
    <property type="term" value="F:DNA binding"/>
    <property type="evidence" value="ECO:0007669"/>
    <property type="project" value="InterPro"/>
</dbReference>
<organism evidence="4 5">
    <name type="scientific">Natronosalvus hydrolyticus</name>
    <dbReference type="NCBI Taxonomy" id="2979988"/>
    <lineage>
        <taxon>Archaea</taxon>
        <taxon>Methanobacteriati</taxon>
        <taxon>Methanobacteriota</taxon>
        <taxon>Stenosarchaea group</taxon>
        <taxon>Halobacteria</taxon>
        <taxon>Halobacteriales</taxon>
        <taxon>Natrialbaceae</taxon>
        <taxon>Natronosalvus</taxon>
    </lineage>
</organism>
<accession>A0AAP2Z960</accession>
<comment type="caution">
    <text evidence="4">The sequence shown here is derived from an EMBL/GenBank/DDBJ whole genome shotgun (WGS) entry which is preliminary data.</text>
</comment>
<keyword evidence="1" id="KW-0175">Coiled coil</keyword>
<dbReference type="InterPro" id="IPR047650">
    <property type="entry name" value="Transpos_IS110"/>
</dbReference>
<dbReference type="GO" id="GO:0004803">
    <property type="term" value="F:transposase activity"/>
    <property type="evidence" value="ECO:0007669"/>
    <property type="project" value="InterPro"/>
</dbReference>
<dbReference type="Pfam" id="PF01548">
    <property type="entry name" value="DEDD_Tnp_IS110"/>
    <property type="match status" value="1"/>
</dbReference>
<keyword evidence="5" id="KW-1185">Reference proteome</keyword>
<dbReference type="EMBL" id="JAOPJZ010000008">
    <property type="protein sequence ID" value="MCU4752643.1"/>
    <property type="molecule type" value="Genomic_DNA"/>
</dbReference>
<dbReference type="InterPro" id="IPR003346">
    <property type="entry name" value="Transposase_20"/>
</dbReference>
<sequence>MYIGMDTHDRYSQVAVMRQDGSLVDEFRLSHGTERAELEEFAREYAGSAVAIEATGHYRPIYETLDEHMDVTLVNPSKTRVIADAKVKTDRVDAKMLAHLLRANLVAKSYVPPKDVRERRDLVRARKALVEDRTREKNRVQAVLKRTGNQYSRELFGPTGREFLAELTLSEVDRAVLEAHLAVIDTLNEQIKKLDKRIEDTAAARHDAQLLMTIPGVSYFTSLLITSELGEIDRFSSAKKVISYAGLDPSIRQSGDKEVRGGISKEGSAPLRWALVQCANVAVRFDDYLGQFYNRLKQRKNHNIAIVATARKMLVAMFHMLSREEVYDPPTA</sequence>
<proteinExistence type="predicted"/>